<dbReference type="OrthoDB" id="661148at2759"/>
<evidence type="ECO:0000313" key="8">
    <source>
        <dbReference type="EMBL" id="CDW53245.1"/>
    </source>
</evidence>
<keyword evidence="3" id="KW-0863">Zinc-finger</keyword>
<dbReference type="EMBL" id="HG805845">
    <property type="protein sequence ID" value="CDW53245.1"/>
    <property type="molecule type" value="Genomic_DNA"/>
</dbReference>
<comment type="subcellular location">
    <subcellularLocation>
        <location evidence="1">Cytoplasmic vesicle</location>
        <location evidence="1">Autophagosome</location>
    </subcellularLocation>
</comment>
<accession>A0A077Z3F2</accession>
<feature type="compositionally biased region" description="Basic and acidic residues" evidence="6">
    <location>
        <begin position="223"/>
        <end position="235"/>
    </location>
</feature>
<dbReference type="FunFam" id="2.60.40.10:FF:000199">
    <property type="entry name" value="next to BRCA1 gene 1 protein-like"/>
    <property type="match status" value="1"/>
</dbReference>
<feature type="domain" description="Nbr1 FW" evidence="7">
    <location>
        <begin position="98"/>
        <end position="195"/>
    </location>
</feature>
<dbReference type="Pfam" id="PF16158">
    <property type="entry name" value="N_BRCA1_IG"/>
    <property type="match status" value="1"/>
</dbReference>
<organism evidence="8 9">
    <name type="scientific">Trichuris trichiura</name>
    <name type="common">Whipworm</name>
    <name type="synonym">Trichocephalus trichiurus</name>
    <dbReference type="NCBI Taxonomy" id="36087"/>
    <lineage>
        <taxon>Eukaryota</taxon>
        <taxon>Metazoa</taxon>
        <taxon>Ecdysozoa</taxon>
        <taxon>Nematoda</taxon>
        <taxon>Enoplea</taxon>
        <taxon>Dorylaimia</taxon>
        <taxon>Trichinellida</taxon>
        <taxon>Trichuridae</taxon>
        <taxon>Trichuris</taxon>
    </lineage>
</organism>
<dbReference type="PANTHER" id="PTHR20930">
    <property type="entry name" value="OVARIAN CARCINOMA ANTIGEN CA125-RELATED"/>
    <property type="match status" value="1"/>
</dbReference>
<reference evidence="8" key="1">
    <citation type="submission" date="2014-01" db="EMBL/GenBank/DDBJ databases">
        <authorList>
            <person name="Aslett M."/>
        </authorList>
    </citation>
    <scope>NUCLEOTIDE SEQUENCE</scope>
</reference>
<dbReference type="PANTHER" id="PTHR20930:SF0">
    <property type="entry name" value="PROTEIN ILRUN"/>
    <property type="match status" value="1"/>
</dbReference>
<reference evidence="8" key="2">
    <citation type="submission" date="2014-03" db="EMBL/GenBank/DDBJ databases">
        <title>The whipworm genome and dual-species transcriptomics of an intimate host-pathogen interaction.</title>
        <authorList>
            <person name="Foth B.J."/>
            <person name="Tsai I.J."/>
            <person name="Reid A.J."/>
            <person name="Bancroft A.J."/>
            <person name="Nichol S."/>
            <person name="Tracey A."/>
            <person name="Holroyd N."/>
            <person name="Cotton J.A."/>
            <person name="Stanley E.J."/>
            <person name="Zarowiecki M."/>
            <person name="Liu J.Z."/>
            <person name="Huckvale T."/>
            <person name="Cooper P.J."/>
            <person name="Grencis R.K."/>
            <person name="Berriman M."/>
        </authorList>
    </citation>
    <scope>NUCLEOTIDE SEQUENCE [LARGE SCALE GENOMIC DNA]</scope>
</reference>
<evidence type="ECO:0000256" key="4">
    <source>
        <dbReference type="ARBA" id="ARBA00022833"/>
    </source>
</evidence>
<dbReference type="CDD" id="cd14947">
    <property type="entry name" value="NBR1_like"/>
    <property type="match status" value="1"/>
</dbReference>
<evidence type="ECO:0000256" key="2">
    <source>
        <dbReference type="ARBA" id="ARBA00022723"/>
    </source>
</evidence>
<dbReference type="GO" id="GO:0008270">
    <property type="term" value="F:zinc ion binding"/>
    <property type="evidence" value="ECO:0007669"/>
    <property type="project" value="UniProtKB-KW"/>
</dbReference>
<dbReference type="GO" id="GO:0005776">
    <property type="term" value="C:autophagosome"/>
    <property type="evidence" value="ECO:0007669"/>
    <property type="project" value="UniProtKB-SubCell"/>
</dbReference>
<dbReference type="GO" id="GO:0000407">
    <property type="term" value="C:phagophore assembly site"/>
    <property type="evidence" value="ECO:0007669"/>
    <property type="project" value="TreeGrafter"/>
</dbReference>
<dbReference type="GO" id="GO:0016236">
    <property type="term" value="P:macroautophagy"/>
    <property type="evidence" value="ECO:0007669"/>
    <property type="project" value="TreeGrafter"/>
</dbReference>
<proteinExistence type="predicted"/>
<keyword evidence="4" id="KW-0862">Zinc</keyword>
<feature type="region of interest" description="Disordered" evidence="6">
    <location>
        <begin position="223"/>
        <end position="246"/>
    </location>
</feature>
<evidence type="ECO:0000259" key="7">
    <source>
        <dbReference type="Pfam" id="PF16158"/>
    </source>
</evidence>
<keyword evidence="9" id="KW-1185">Reference proteome</keyword>
<name>A0A077Z3F2_TRITR</name>
<dbReference type="Gene3D" id="2.60.40.10">
    <property type="entry name" value="Immunoglobulins"/>
    <property type="match status" value="1"/>
</dbReference>
<dbReference type="GO" id="GO:0043130">
    <property type="term" value="F:ubiquitin binding"/>
    <property type="evidence" value="ECO:0007669"/>
    <property type="project" value="TreeGrafter"/>
</dbReference>
<keyword evidence="2" id="KW-0479">Metal-binding</keyword>
<evidence type="ECO:0000256" key="1">
    <source>
        <dbReference type="ARBA" id="ARBA00004419"/>
    </source>
</evidence>
<feature type="region of interest" description="Disordered" evidence="6">
    <location>
        <begin position="308"/>
        <end position="329"/>
    </location>
</feature>
<dbReference type="AlphaFoldDB" id="A0A077Z3F2"/>
<dbReference type="GO" id="GO:0031410">
    <property type="term" value="C:cytoplasmic vesicle"/>
    <property type="evidence" value="ECO:0007669"/>
    <property type="project" value="UniProtKB-KW"/>
</dbReference>
<evidence type="ECO:0000313" key="9">
    <source>
        <dbReference type="Proteomes" id="UP000030665"/>
    </source>
</evidence>
<dbReference type="STRING" id="36087.A0A077Z3F2"/>
<evidence type="ECO:0000256" key="3">
    <source>
        <dbReference type="ARBA" id="ARBA00022771"/>
    </source>
</evidence>
<evidence type="ECO:0000256" key="5">
    <source>
        <dbReference type="ARBA" id="ARBA00023329"/>
    </source>
</evidence>
<keyword evidence="5" id="KW-0968">Cytoplasmic vesicle</keyword>
<dbReference type="InterPro" id="IPR013783">
    <property type="entry name" value="Ig-like_fold"/>
</dbReference>
<dbReference type="Proteomes" id="UP000030665">
    <property type="component" value="Unassembled WGS sequence"/>
</dbReference>
<protein>
    <recommendedName>
        <fullName evidence="7">Nbr1 FW domain-containing protein</fullName>
    </recommendedName>
</protein>
<sequence length="355" mass="39339">MDIDADVDGKLAQQLGCLGTSDREVLVQRFADIVGSQNTTPQVCRLMLDMNNCTLIIVTFFKADVFVRNLQSALGCYYDYRMADQIAMPSMNFVKDVTIGEGESVPPNTTFVKVWRVCNNGSHPWPAGCRLHYVSGALLAETSWIEVEPLGPGDVTDVSIKMISPPKTGFYESLWQMQTQAGYPFGETIWCIIAVEDSGLLGLTQMMAQTTCFDAEMGECQHDDATENSERRNSREQTINSALPGSETFGTEEYFIRDESQFPHNMVPSEINLPGESAETMHTLPSQNSSRTFATRSMPIPISSRGFIDDSDQGEVPAVPPCTPSSPVESLLSHYPIDPDVVREHFGENMDEYDL</sequence>
<evidence type="ECO:0000256" key="6">
    <source>
        <dbReference type="SAM" id="MobiDB-lite"/>
    </source>
</evidence>
<gene>
    <name evidence="8" type="ORF">TTRE_0000150901</name>
</gene>
<dbReference type="InterPro" id="IPR032350">
    <property type="entry name" value="Nbr1_FW"/>
</dbReference>